<dbReference type="GO" id="GO:0005524">
    <property type="term" value="F:ATP binding"/>
    <property type="evidence" value="ECO:0007669"/>
    <property type="project" value="InterPro"/>
</dbReference>
<sequence>MADNPNLSSPLPDVFSPATRDWFLRAFKQPTAVQSQTWHVAARGEHALVIAPTGSGKTLAAFLYALDQLFREGGEDTREAHKRKTSRILYISPIKALGTDVQRNLQIPLQGIADERRRRGETEVNLRVGIRTGDTPAQERSKLTRNPPDILITTPESLYLMLTSRARETLRGVETVIIDEVHAVAGQ</sequence>
<dbReference type="GO" id="GO:0016887">
    <property type="term" value="F:ATP hydrolysis activity"/>
    <property type="evidence" value="ECO:0007669"/>
    <property type="project" value="TreeGrafter"/>
</dbReference>
<name>A0A376S7K2_ECOLX</name>
<proteinExistence type="predicted"/>
<keyword evidence="2" id="KW-0547">Nucleotide-binding</keyword>
<dbReference type="InterPro" id="IPR027417">
    <property type="entry name" value="P-loop_NTPase"/>
</dbReference>
<dbReference type="EMBL" id="UGAW01000002">
    <property type="protein sequence ID" value="STI46721.1"/>
    <property type="molecule type" value="Genomic_DNA"/>
</dbReference>
<keyword evidence="2" id="KW-0378">Hydrolase</keyword>
<organism evidence="2 3">
    <name type="scientific">Escherichia coli</name>
    <dbReference type="NCBI Taxonomy" id="562"/>
    <lineage>
        <taxon>Bacteria</taxon>
        <taxon>Pseudomonadati</taxon>
        <taxon>Pseudomonadota</taxon>
        <taxon>Gammaproteobacteria</taxon>
        <taxon>Enterobacterales</taxon>
        <taxon>Enterobacteriaceae</taxon>
        <taxon>Escherichia</taxon>
    </lineage>
</organism>
<dbReference type="InterPro" id="IPR052511">
    <property type="entry name" value="ATP-dep_Helicase"/>
</dbReference>
<dbReference type="SUPFAM" id="SSF52540">
    <property type="entry name" value="P-loop containing nucleoside triphosphate hydrolases"/>
    <property type="match status" value="1"/>
</dbReference>
<dbReference type="Gene3D" id="3.40.50.300">
    <property type="entry name" value="P-loop containing nucleotide triphosphate hydrolases"/>
    <property type="match status" value="1"/>
</dbReference>
<evidence type="ECO:0000259" key="1">
    <source>
        <dbReference type="PROSITE" id="PS51192"/>
    </source>
</evidence>
<dbReference type="InterPro" id="IPR014001">
    <property type="entry name" value="Helicase_ATP-bd"/>
</dbReference>
<dbReference type="GO" id="GO:0003677">
    <property type="term" value="F:DNA binding"/>
    <property type="evidence" value="ECO:0007669"/>
    <property type="project" value="TreeGrafter"/>
</dbReference>
<dbReference type="SMART" id="SM00487">
    <property type="entry name" value="DEXDc"/>
    <property type="match status" value="1"/>
</dbReference>
<dbReference type="PANTHER" id="PTHR47962:SF5">
    <property type="entry name" value="ATP-DEPENDENT HELICASE LHR-RELATED"/>
    <property type="match status" value="1"/>
</dbReference>
<evidence type="ECO:0000313" key="2">
    <source>
        <dbReference type="EMBL" id="STI46721.1"/>
    </source>
</evidence>
<gene>
    <name evidence="2" type="primary">lhr_1</name>
    <name evidence="2" type="ORF">NCTC11112_05898</name>
</gene>
<reference evidence="2 3" key="1">
    <citation type="submission" date="2018-06" db="EMBL/GenBank/DDBJ databases">
        <authorList>
            <consortium name="Pathogen Informatics"/>
            <person name="Doyle S."/>
        </authorList>
    </citation>
    <scope>NUCLEOTIDE SEQUENCE [LARGE SCALE GENOMIC DNA]</scope>
    <source>
        <strain evidence="2 3">NCTC11112</strain>
    </source>
</reference>
<dbReference type="EC" id="3.6.1.-" evidence="2"/>
<accession>A0A376S7K2</accession>
<dbReference type="Proteomes" id="UP000254817">
    <property type="component" value="Unassembled WGS sequence"/>
</dbReference>
<feature type="domain" description="Helicase ATP-binding" evidence="1">
    <location>
        <begin position="38"/>
        <end position="187"/>
    </location>
</feature>
<keyword evidence="2" id="KW-0347">Helicase</keyword>
<dbReference type="AlphaFoldDB" id="A0A376S7K2"/>
<dbReference type="Pfam" id="PF00270">
    <property type="entry name" value="DEAD"/>
    <property type="match status" value="1"/>
</dbReference>
<dbReference type="PANTHER" id="PTHR47962">
    <property type="entry name" value="ATP-DEPENDENT HELICASE LHR-RELATED-RELATED"/>
    <property type="match status" value="1"/>
</dbReference>
<evidence type="ECO:0000313" key="3">
    <source>
        <dbReference type="Proteomes" id="UP000254817"/>
    </source>
</evidence>
<protein>
    <submittedName>
        <fullName evidence="2">ATP-dependent helicase</fullName>
        <ecNumber evidence="2">3.6.1.-</ecNumber>
    </submittedName>
</protein>
<dbReference type="InterPro" id="IPR011545">
    <property type="entry name" value="DEAD/DEAH_box_helicase_dom"/>
</dbReference>
<keyword evidence="2" id="KW-0067">ATP-binding</keyword>
<dbReference type="GO" id="GO:0004386">
    <property type="term" value="F:helicase activity"/>
    <property type="evidence" value="ECO:0007669"/>
    <property type="project" value="UniProtKB-KW"/>
</dbReference>
<dbReference type="PROSITE" id="PS51192">
    <property type="entry name" value="HELICASE_ATP_BIND_1"/>
    <property type="match status" value="1"/>
</dbReference>